<dbReference type="AlphaFoldDB" id="E6QNW0"/>
<name>E6QNW0_9ZZZZ</name>
<evidence type="ECO:0000313" key="1">
    <source>
        <dbReference type="EMBL" id="CBI08931.1"/>
    </source>
</evidence>
<reference evidence="1" key="1">
    <citation type="submission" date="2009-10" db="EMBL/GenBank/DDBJ databases">
        <title>Diversity of trophic interactions inside an arsenic-rich microbial ecosystem.</title>
        <authorList>
            <person name="Bertin P.N."/>
            <person name="Heinrich-Salmeron A."/>
            <person name="Pelletier E."/>
            <person name="Goulhen-Chollet F."/>
            <person name="Arsene-Ploetze F."/>
            <person name="Gallien S."/>
            <person name="Calteau A."/>
            <person name="Vallenet D."/>
            <person name="Casiot C."/>
            <person name="Chane-Woon-Ming B."/>
            <person name="Giloteaux L."/>
            <person name="Barakat M."/>
            <person name="Bonnefoy V."/>
            <person name="Bruneel O."/>
            <person name="Chandler M."/>
            <person name="Cleiss J."/>
            <person name="Duran R."/>
            <person name="Elbaz-Poulichet F."/>
            <person name="Fonknechten N."/>
            <person name="Lauga B."/>
            <person name="Mornico D."/>
            <person name="Ortet P."/>
            <person name="Schaeffer C."/>
            <person name="Siguier P."/>
            <person name="Alexander Thil Smith A."/>
            <person name="Van Dorsselaer A."/>
            <person name="Weissenbach J."/>
            <person name="Medigue C."/>
            <person name="Le Paslier D."/>
        </authorList>
    </citation>
    <scope>NUCLEOTIDE SEQUENCE</scope>
</reference>
<protein>
    <submittedName>
        <fullName evidence="1">Uncharacterized protein</fullName>
    </submittedName>
</protein>
<gene>
    <name evidence="1" type="ORF">CARN6_2460</name>
</gene>
<dbReference type="EMBL" id="CABQ01000293">
    <property type="protein sequence ID" value="CBI08931.1"/>
    <property type="molecule type" value="Genomic_DNA"/>
</dbReference>
<organism evidence="1">
    <name type="scientific">mine drainage metagenome</name>
    <dbReference type="NCBI Taxonomy" id="410659"/>
    <lineage>
        <taxon>unclassified sequences</taxon>
        <taxon>metagenomes</taxon>
        <taxon>ecological metagenomes</taxon>
    </lineage>
</organism>
<proteinExistence type="predicted"/>
<sequence length="62" mass="6694">MMAPNPGCTFAASASGETGNMLTLPLHPRVNPRFASWSAVSFSGWPLCPRTHSSLTLRARYS</sequence>
<comment type="caution">
    <text evidence="1">The sequence shown here is derived from an EMBL/GenBank/DDBJ whole genome shotgun (WGS) entry which is preliminary data.</text>
</comment>
<accession>E6QNW0</accession>